<keyword evidence="1" id="KW-0812">Transmembrane</keyword>
<feature type="non-terminal residue" evidence="2">
    <location>
        <position position="1"/>
    </location>
</feature>
<dbReference type="AlphaFoldDB" id="A0A0K2TLR1"/>
<keyword evidence="1" id="KW-0472">Membrane</keyword>
<proteinExistence type="predicted"/>
<dbReference type="EMBL" id="HACA01009236">
    <property type="protein sequence ID" value="CDW26597.1"/>
    <property type="molecule type" value="Transcribed_RNA"/>
</dbReference>
<feature type="transmembrane region" description="Helical" evidence="1">
    <location>
        <begin position="20"/>
        <end position="39"/>
    </location>
</feature>
<reference evidence="2" key="1">
    <citation type="submission" date="2014-05" db="EMBL/GenBank/DDBJ databases">
        <authorList>
            <person name="Chronopoulou M."/>
        </authorList>
    </citation>
    <scope>NUCLEOTIDE SEQUENCE</scope>
    <source>
        <tissue evidence="2">Whole organism</tissue>
    </source>
</reference>
<accession>A0A0K2TLR1</accession>
<organism evidence="2">
    <name type="scientific">Lepeophtheirus salmonis</name>
    <name type="common">Salmon louse</name>
    <name type="synonym">Caligus salmonis</name>
    <dbReference type="NCBI Taxonomy" id="72036"/>
    <lineage>
        <taxon>Eukaryota</taxon>
        <taxon>Metazoa</taxon>
        <taxon>Ecdysozoa</taxon>
        <taxon>Arthropoda</taxon>
        <taxon>Crustacea</taxon>
        <taxon>Multicrustacea</taxon>
        <taxon>Hexanauplia</taxon>
        <taxon>Copepoda</taxon>
        <taxon>Siphonostomatoida</taxon>
        <taxon>Caligidae</taxon>
        <taxon>Lepeophtheirus</taxon>
    </lineage>
</organism>
<keyword evidence="1" id="KW-1133">Transmembrane helix</keyword>
<sequence>SFVFVIFLFLHYHHLLRVEPLIVFPIYIFLDYLFLIHHCHNSLNTCQLRLHLGRPGLFHQIFHYQINSRASAPVNLNYTVN</sequence>
<evidence type="ECO:0000256" key="1">
    <source>
        <dbReference type="SAM" id="Phobius"/>
    </source>
</evidence>
<protein>
    <submittedName>
        <fullName evidence="2">Uncharacterized protein</fullName>
    </submittedName>
</protein>
<name>A0A0K2TLR1_LEPSM</name>
<evidence type="ECO:0000313" key="2">
    <source>
        <dbReference type="EMBL" id="CDW26597.1"/>
    </source>
</evidence>